<dbReference type="PANTHER" id="PTHR33127:SF5">
    <property type="entry name" value="TRANSMEMBRANE PROTEIN"/>
    <property type="match status" value="1"/>
</dbReference>
<feature type="domain" description="KIB1-4 beta-propeller" evidence="1">
    <location>
        <begin position="505"/>
        <end position="725"/>
    </location>
</feature>
<dbReference type="Pfam" id="PF03478">
    <property type="entry name" value="Beta-prop_KIB1-4"/>
    <property type="match status" value="3"/>
</dbReference>
<dbReference type="InterPro" id="IPR027417">
    <property type="entry name" value="P-loop_NTPase"/>
</dbReference>
<proteinExistence type="predicted"/>
<dbReference type="PANTHER" id="PTHR33127">
    <property type="entry name" value="TRANSMEMBRANE PROTEIN"/>
    <property type="match status" value="1"/>
</dbReference>
<organism evidence="2 3">
    <name type="scientific">Artemisia annua</name>
    <name type="common">Sweet wormwood</name>
    <dbReference type="NCBI Taxonomy" id="35608"/>
    <lineage>
        <taxon>Eukaryota</taxon>
        <taxon>Viridiplantae</taxon>
        <taxon>Streptophyta</taxon>
        <taxon>Embryophyta</taxon>
        <taxon>Tracheophyta</taxon>
        <taxon>Spermatophyta</taxon>
        <taxon>Magnoliopsida</taxon>
        <taxon>eudicotyledons</taxon>
        <taxon>Gunneridae</taxon>
        <taxon>Pentapetalae</taxon>
        <taxon>asterids</taxon>
        <taxon>campanulids</taxon>
        <taxon>Asterales</taxon>
        <taxon>Asteraceae</taxon>
        <taxon>Asteroideae</taxon>
        <taxon>Anthemideae</taxon>
        <taxon>Artemisiinae</taxon>
        <taxon>Artemisia</taxon>
    </lineage>
</organism>
<dbReference type="EMBL" id="PKPP01016927">
    <property type="protein sequence ID" value="PWA37327.1"/>
    <property type="molecule type" value="Genomic_DNA"/>
</dbReference>
<dbReference type="Gene3D" id="3.40.50.300">
    <property type="entry name" value="P-loop containing nucleotide triphosphate hydrolases"/>
    <property type="match status" value="1"/>
</dbReference>
<name>A0A2U1KKM8_ARTAN</name>
<evidence type="ECO:0000259" key="1">
    <source>
        <dbReference type="Pfam" id="PF03478"/>
    </source>
</evidence>
<reference evidence="2 3" key="1">
    <citation type="journal article" date="2018" name="Mol. Plant">
        <title>The genome of Artemisia annua provides insight into the evolution of Asteraceae family and artemisinin biosynthesis.</title>
        <authorList>
            <person name="Shen Q."/>
            <person name="Zhang L."/>
            <person name="Liao Z."/>
            <person name="Wang S."/>
            <person name="Yan T."/>
            <person name="Shi P."/>
            <person name="Liu M."/>
            <person name="Fu X."/>
            <person name="Pan Q."/>
            <person name="Wang Y."/>
            <person name="Lv Z."/>
            <person name="Lu X."/>
            <person name="Zhang F."/>
            <person name="Jiang W."/>
            <person name="Ma Y."/>
            <person name="Chen M."/>
            <person name="Hao X."/>
            <person name="Li L."/>
            <person name="Tang Y."/>
            <person name="Lv G."/>
            <person name="Zhou Y."/>
            <person name="Sun X."/>
            <person name="Brodelius P.E."/>
            <person name="Rose J.K.C."/>
            <person name="Tang K."/>
        </authorList>
    </citation>
    <scope>NUCLEOTIDE SEQUENCE [LARGE SCALE GENOMIC DNA]</scope>
    <source>
        <strain evidence="3">cv. Huhao1</strain>
        <tissue evidence="2">Leaf</tissue>
    </source>
</reference>
<sequence length="1114" mass="128910">MEEISKGSVCDRLPSLSSKYSWFISQSLQAEEHNTEDLFFCTIHEGVPHYRSQIPELLEKRIRGCFFGWVILSSHPLNNKWSLWNLVTSNIISLPTLILEDGQYESIGHCCLSAPPDDPTSILLLTRTDKSTFVFCWLDKKRKKFRWTEMSYSRQLKRLTYNGKLVHSLTSCNGKVYALSTDAGFGTFVIHVDIVVQDNEVLIKLMLLSECPYPSSGHGGDDMIHYLKGSCTELFYIGIYLDEETIRTEKTPVDVLMYKSDMTCIDWEKRECLKKWDVTDYDFDVYHDHKELDMSVEIWEQVDDLKDTNFFVDLGRDHSVSYSRVIGAELGGFIHIRGEMGDIIYSYHVNNDTVSLLHTPSPMLPSSHVSMWEYMFEDDPREAKCVDSEGEMENNDEMLSRPVKHNGVESNEPHLLNIPFNLLETIMEHCVGVEYMNVRATCKQCHLAAPLIKWSNETSLRRLKRYSVVSPWFVVLNRKQGIITFTDPMLGENYHMKNSQISIVDYRIRCSRFGWLLLENNETQCLVFYNPFTNDLRKLPEMEYNTPQSLCFSAPPTSVDCMVVGITTEWYAYIHFVNQEPSWCEFALDYDPHSIYRLTFYGQHLYALRKEGELIVFSNMGKEDYSCKVVVAEGPKRCSGSSIENYLTKYDQHLLLVSVDERGRHIKVFKMNSVKQEWEKIEGVGKHMIYICGTTCLCTEAKMPQMENKIFFPRMLTNNRNIVFYSLETCKYHVFDGENTKEYLGDFVGTTSQFSPHAWIEPSWFEDDPREAKCVDSEGEMENNDEMLSRPVKHNGVESNEPHLLNIPFNLLETIMEHCVGVEYMNVRATCKQCHLAAPLIKWSNETSLRRLKRYSVVSPWFVVLNRKQGIITFTDPMLGENYHMKNSQISIVDYRIRCSRFGWLLLENNETQCLVFYNPFTNDLRKLPEMEYNTPQSLCFSAPPTSVDCMVVGITTEWYAYIHFVNQEPSWCEFALDYDPHSIYRLTFYGQHLYALRKEGELIVFSNMGKEDYSWKFVGAEAPQNCSGSSTENYLTKCDQHLLLVSVDKRGKDVKVSTLENLSDDHVMISAKCWALAGLLPALIHGRHRVLISSQWTSMLDILEWALDVIGVT</sequence>
<feature type="domain" description="KIB1-4 beta-propeller" evidence="1">
    <location>
        <begin position="49"/>
        <end position="325"/>
    </location>
</feature>
<dbReference type="InterPro" id="IPR005174">
    <property type="entry name" value="KIB1-4_b-propeller"/>
</dbReference>
<keyword evidence="3" id="KW-1185">Reference proteome</keyword>
<dbReference type="AlphaFoldDB" id="A0A2U1KKM8"/>
<dbReference type="OrthoDB" id="5857104at2759"/>
<dbReference type="Proteomes" id="UP000245207">
    <property type="component" value="Unassembled WGS sequence"/>
</dbReference>
<accession>A0A2U1KKM8</accession>
<evidence type="ECO:0000313" key="3">
    <source>
        <dbReference type="Proteomes" id="UP000245207"/>
    </source>
</evidence>
<protein>
    <recommendedName>
        <fullName evidence="1">KIB1-4 beta-propeller domain-containing protein</fullName>
    </recommendedName>
</protein>
<comment type="caution">
    <text evidence="2">The sequence shown here is derived from an EMBL/GenBank/DDBJ whole genome shotgun (WGS) entry which is preliminary data.</text>
</comment>
<gene>
    <name evidence="2" type="ORF">CTI12_AA593560</name>
</gene>
<evidence type="ECO:0000313" key="2">
    <source>
        <dbReference type="EMBL" id="PWA37327.1"/>
    </source>
</evidence>
<feature type="domain" description="KIB1-4 beta-propeller" evidence="1">
    <location>
        <begin position="894"/>
        <end position="1060"/>
    </location>
</feature>